<feature type="non-terminal residue" evidence="1">
    <location>
        <position position="77"/>
    </location>
</feature>
<name>X1H6G6_9ZZZZ</name>
<accession>X1H6G6</accession>
<proteinExistence type="predicted"/>
<gene>
    <name evidence="1" type="ORF">S03H2_42751</name>
</gene>
<protein>
    <submittedName>
        <fullName evidence="1">Uncharacterized protein</fullName>
    </submittedName>
</protein>
<comment type="caution">
    <text evidence="1">The sequence shown here is derived from an EMBL/GenBank/DDBJ whole genome shotgun (WGS) entry which is preliminary data.</text>
</comment>
<dbReference type="EMBL" id="BARU01026629">
    <property type="protein sequence ID" value="GAH64952.1"/>
    <property type="molecule type" value="Genomic_DNA"/>
</dbReference>
<sequence>MYKYPEVKDLSLKIIERLNKDNVRCVVLTKGVYPKLLTNTEKYGPNNEYGITLVSLDNNFKGRFEPYSAPYKERVSS</sequence>
<dbReference type="AlphaFoldDB" id="X1H6G6"/>
<evidence type="ECO:0000313" key="1">
    <source>
        <dbReference type="EMBL" id="GAH64952.1"/>
    </source>
</evidence>
<organism evidence="1">
    <name type="scientific">marine sediment metagenome</name>
    <dbReference type="NCBI Taxonomy" id="412755"/>
    <lineage>
        <taxon>unclassified sequences</taxon>
        <taxon>metagenomes</taxon>
        <taxon>ecological metagenomes</taxon>
    </lineage>
</organism>
<reference evidence="1" key="1">
    <citation type="journal article" date="2014" name="Front. Microbiol.">
        <title>High frequency of phylogenetically diverse reductive dehalogenase-homologous genes in deep subseafloor sedimentary metagenomes.</title>
        <authorList>
            <person name="Kawai M."/>
            <person name="Futagami T."/>
            <person name="Toyoda A."/>
            <person name="Takaki Y."/>
            <person name="Nishi S."/>
            <person name="Hori S."/>
            <person name="Arai W."/>
            <person name="Tsubouchi T."/>
            <person name="Morono Y."/>
            <person name="Uchiyama I."/>
            <person name="Ito T."/>
            <person name="Fujiyama A."/>
            <person name="Inagaki F."/>
            <person name="Takami H."/>
        </authorList>
    </citation>
    <scope>NUCLEOTIDE SEQUENCE</scope>
    <source>
        <strain evidence="1">Expedition CK06-06</strain>
    </source>
</reference>